<gene>
    <name evidence="3" type="ORF">ACFQ2O_08750</name>
</gene>
<proteinExistence type="predicted"/>
<evidence type="ECO:0000256" key="2">
    <source>
        <dbReference type="SAM" id="SignalP"/>
    </source>
</evidence>
<sequence length="82" mass="8219">MKRTYAFLLASAMLMSTGLYSCTADNTTGVETDGTSNNGAGGTSTTAAPGDMSPLDTARNSGSGTMNDTTNNSATTTPLGNQ</sequence>
<feature type="chain" id="PRO_5046007971" evidence="2">
    <location>
        <begin position="22"/>
        <end position="82"/>
    </location>
</feature>
<comment type="caution">
    <text evidence="3">The sequence shown here is derived from an EMBL/GenBank/DDBJ whole genome shotgun (WGS) entry which is preliminary data.</text>
</comment>
<feature type="compositionally biased region" description="Low complexity" evidence="1">
    <location>
        <begin position="32"/>
        <end position="51"/>
    </location>
</feature>
<dbReference type="RefSeq" id="WP_377525834.1">
    <property type="nucleotide sequence ID" value="NZ_JBHTLD010000061.1"/>
</dbReference>
<keyword evidence="4" id="KW-1185">Reference proteome</keyword>
<protein>
    <submittedName>
        <fullName evidence="3">Uncharacterized protein</fullName>
    </submittedName>
</protein>
<evidence type="ECO:0000256" key="1">
    <source>
        <dbReference type="SAM" id="MobiDB-lite"/>
    </source>
</evidence>
<organism evidence="3 4">
    <name type="scientific">Pontibacter rugosus</name>
    <dbReference type="NCBI Taxonomy" id="1745966"/>
    <lineage>
        <taxon>Bacteria</taxon>
        <taxon>Pseudomonadati</taxon>
        <taxon>Bacteroidota</taxon>
        <taxon>Cytophagia</taxon>
        <taxon>Cytophagales</taxon>
        <taxon>Hymenobacteraceae</taxon>
        <taxon>Pontibacter</taxon>
    </lineage>
</organism>
<evidence type="ECO:0000313" key="4">
    <source>
        <dbReference type="Proteomes" id="UP001597094"/>
    </source>
</evidence>
<reference evidence="4" key="1">
    <citation type="journal article" date="2019" name="Int. J. Syst. Evol. Microbiol.">
        <title>The Global Catalogue of Microorganisms (GCM) 10K type strain sequencing project: providing services to taxonomists for standard genome sequencing and annotation.</title>
        <authorList>
            <consortium name="The Broad Institute Genomics Platform"/>
            <consortium name="The Broad Institute Genome Sequencing Center for Infectious Disease"/>
            <person name="Wu L."/>
            <person name="Ma J."/>
        </authorList>
    </citation>
    <scope>NUCLEOTIDE SEQUENCE [LARGE SCALE GENOMIC DNA]</scope>
    <source>
        <strain evidence="4">JCM 31319</strain>
    </source>
</reference>
<feature type="region of interest" description="Disordered" evidence="1">
    <location>
        <begin position="24"/>
        <end position="82"/>
    </location>
</feature>
<keyword evidence="2" id="KW-0732">Signal</keyword>
<name>A0ABW3SRY0_9BACT</name>
<accession>A0ABW3SRY0</accession>
<dbReference type="Proteomes" id="UP001597094">
    <property type="component" value="Unassembled WGS sequence"/>
</dbReference>
<dbReference type="EMBL" id="JBHTLD010000061">
    <property type="protein sequence ID" value="MFD1186290.1"/>
    <property type="molecule type" value="Genomic_DNA"/>
</dbReference>
<dbReference type="PROSITE" id="PS51257">
    <property type="entry name" value="PROKAR_LIPOPROTEIN"/>
    <property type="match status" value="1"/>
</dbReference>
<evidence type="ECO:0000313" key="3">
    <source>
        <dbReference type="EMBL" id="MFD1186290.1"/>
    </source>
</evidence>
<feature type="compositionally biased region" description="Polar residues" evidence="1">
    <location>
        <begin position="58"/>
        <end position="82"/>
    </location>
</feature>
<feature type="signal peptide" evidence="2">
    <location>
        <begin position="1"/>
        <end position="21"/>
    </location>
</feature>